<evidence type="ECO:0000313" key="6">
    <source>
        <dbReference type="EMBL" id="SMF82103.1"/>
    </source>
</evidence>
<evidence type="ECO:0000256" key="1">
    <source>
        <dbReference type="ARBA" id="ARBA00007359"/>
    </source>
</evidence>
<dbReference type="Pfam" id="PF03372">
    <property type="entry name" value="Exo_endo_phos"/>
    <property type="match status" value="1"/>
</dbReference>
<dbReference type="EMBL" id="FWZX01000045">
    <property type="protein sequence ID" value="SMF82103.1"/>
    <property type="molecule type" value="Genomic_DNA"/>
</dbReference>
<evidence type="ECO:0000256" key="2">
    <source>
        <dbReference type="ARBA" id="ARBA00022722"/>
    </source>
</evidence>
<feature type="signal peptide" evidence="4">
    <location>
        <begin position="1"/>
        <end position="30"/>
    </location>
</feature>
<feature type="domain" description="Endonuclease/exonuclease/phosphatase" evidence="5">
    <location>
        <begin position="37"/>
        <end position="274"/>
    </location>
</feature>
<dbReference type="PRINTS" id="PR00130">
    <property type="entry name" value="DNASEI"/>
</dbReference>
<reference evidence="6 7" key="1">
    <citation type="submission" date="2017-04" db="EMBL/GenBank/DDBJ databases">
        <authorList>
            <person name="Afonso C.L."/>
            <person name="Miller P.J."/>
            <person name="Scott M.A."/>
            <person name="Spackman E."/>
            <person name="Goraichik I."/>
            <person name="Dimitrov K.M."/>
            <person name="Suarez D.L."/>
            <person name="Swayne D.E."/>
        </authorList>
    </citation>
    <scope>NUCLEOTIDE SEQUENCE [LARGE SCALE GENOMIC DNA]</scope>
    <source>
        <strain evidence="6 7">USBA 355</strain>
    </source>
</reference>
<comment type="similarity">
    <text evidence="1">Belongs to the DNase I family.</text>
</comment>
<dbReference type="Gene3D" id="3.60.10.10">
    <property type="entry name" value="Endonuclease/exonuclease/phosphatase"/>
    <property type="match status" value="1"/>
</dbReference>
<proteinExistence type="inferred from homology"/>
<gene>
    <name evidence="6" type="ORF">SAMN05428998_14528</name>
</gene>
<keyword evidence="4" id="KW-0732">Signal</keyword>
<keyword evidence="7" id="KW-1185">Reference proteome</keyword>
<keyword evidence="3" id="KW-0378">Hydrolase</keyword>
<evidence type="ECO:0000313" key="7">
    <source>
        <dbReference type="Proteomes" id="UP000192917"/>
    </source>
</evidence>
<dbReference type="SUPFAM" id="SSF56219">
    <property type="entry name" value="DNase I-like"/>
    <property type="match status" value="1"/>
</dbReference>
<name>A0A1Y6CQR3_9PROT</name>
<dbReference type="InterPro" id="IPR016202">
    <property type="entry name" value="DNase_I"/>
</dbReference>
<evidence type="ECO:0000259" key="5">
    <source>
        <dbReference type="Pfam" id="PF03372"/>
    </source>
</evidence>
<dbReference type="InterPro" id="IPR005135">
    <property type="entry name" value="Endo/exonuclease/phosphatase"/>
</dbReference>
<organism evidence="6 7">
    <name type="scientific">Tistlia consotensis USBA 355</name>
    <dbReference type="NCBI Taxonomy" id="560819"/>
    <lineage>
        <taxon>Bacteria</taxon>
        <taxon>Pseudomonadati</taxon>
        <taxon>Pseudomonadota</taxon>
        <taxon>Alphaproteobacteria</taxon>
        <taxon>Rhodospirillales</taxon>
        <taxon>Rhodovibrionaceae</taxon>
        <taxon>Tistlia</taxon>
    </lineage>
</organism>
<dbReference type="RefSeq" id="WP_159460376.1">
    <property type="nucleotide sequence ID" value="NZ_FWZX01000045.1"/>
</dbReference>
<evidence type="ECO:0000256" key="3">
    <source>
        <dbReference type="ARBA" id="ARBA00022801"/>
    </source>
</evidence>
<dbReference type="GO" id="GO:0016787">
    <property type="term" value="F:hydrolase activity"/>
    <property type="evidence" value="ECO:0007669"/>
    <property type="project" value="UniProtKB-KW"/>
</dbReference>
<dbReference type="PANTHER" id="PTHR11371">
    <property type="entry name" value="DEOXYRIBONUCLEASE"/>
    <property type="match status" value="1"/>
</dbReference>
<dbReference type="Proteomes" id="UP000192917">
    <property type="component" value="Unassembled WGS sequence"/>
</dbReference>
<evidence type="ECO:0000256" key="4">
    <source>
        <dbReference type="SAM" id="SignalP"/>
    </source>
</evidence>
<dbReference type="STRING" id="560819.SAMN05428998_14528"/>
<feature type="chain" id="PRO_5012622074" evidence="4">
    <location>
        <begin position="31"/>
        <end position="286"/>
    </location>
</feature>
<dbReference type="AlphaFoldDB" id="A0A1Y6CQR3"/>
<dbReference type="InterPro" id="IPR036691">
    <property type="entry name" value="Endo/exonu/phosph_ase_sf"/>
</dbReference>
<protein>
    <submittedName>
        <fullName evidence="6">Deoxyribonuclease-1</fullName>
    </submittedName>
</protein>
<dbReference type="PANTHER" id="PTHR11371:SF31">
    <property type="entry name" value="EXTRACELLULAR NUCLEASE"/>
    <property type="match status" value="1"/>
</dbReference>
<dbReference type="SMART" id="SM00476">
    <property type="entry name" value="DNaseIc"/>
    <property type="match status" value="1"/>
</dbReference>
<sequence>MIARSGLRGLLPAVLTLALALAAAQAPARAADSLRIASFNIENLGPAKRDRPQVLAYLAQVIRKFDVVAVQEVSDVSGKAPAALLSAINAGGGHYRMLLSERTGRQADDKASQEQYAFYLDDDRVEVVDAGAHFDDSADDLFQREPFTAVLALKGTDLRLAVTTIHTAPTRAVAEIGALAVVYRAVLARYPGVASHLILGDFNAGCTYATPAKLDALEIRRPPFHWIVPDAADTNLNPNKACAYDRIVADSALFPRFERWGIADWFTDDGISDHWPVWVEFAAGAP</sequence>
<accession>A0A1Y6CQR3</accession>
<keyword evidence="2" id="KW-0540">Nuclease</keyword>
<dbReference type="GO" id="GO:0006308">
    <property type="term" value="P:DNA catabolic process"/>
    <property type="evidence" value="ECO:0007669"/>
    <property type="project" value="InterPro"/>
</dbReference>
<dbReference type="GO" id="GO:0004536">
    <property type="term" value="F:DNA nuclease activity"/>
    <property type="evidence" value="ECO:0007669"/>
    <property type="project" value="InterPro"/>
</dbReference>